<name>A0ABD5Y5A7_9EURY</name>
<protein>
    <submittedName>
        <fullName evidence="1">Uncharacterized protein</fullName>
    </submittedName>
</protein>
<reference evidence="1 2" key="1">
    <citation type="journal article" date="2019" name="Int. J. Syst. Evol. Microbiol.">
        <title>The Global Catalogue of Microorganisms (GCM) 10K type strain sequencing project: providing services to taxonomists for standard genome sequencing and annotation.</title>
        <authorList>
            <consortium name="The Broad Institute Genomics Platform"/>
            <consortium name="The Broad Institute Genome Sequencing Center for Infectious Disease"/>
            <person name="Wu L."/>
            <person name="Ma J."/>
        </authorList>
    </citation>
    <scope>NUCLEOTIDE SEQUENCE [LARGE SCALE GENOMIC DNA]</scope>
    <source>
        <strain evidence="1 2">XZYJT29</strain>
    </source>
</reference>
<dbReference type="RefSeq" id="WP_274323648.1">
    <property type="nucleotide sequence ID" value="NZ_CP118158.1"/>
</dbReference>
<gene>
    <name evidence="1" type="ORF">ACFQMA_22465</name>
</gene>
<evidence type="ECO:0000313" key="1">
    <source>
        <dbReference type="EMBL" id="MFC7142587.1"/>
    </source>
</evidence>
<dbReference type="AlphaFoldDB" id="A0ABD5Y5A7"/>
<evidence type="ECO:0000313" key="2">
    <source>
        <dbReference type="Proteomes" id="UP001596432"/>
    </source>
</evidence>
<dbReference type="GeneID" id="78822933"/>
<dbReference type="EMBL" id="JBHTAS010000001">
    <property type="protein sequence ID" value="MFC7142587.1"/>
    <property type="molecule type" value="Genomic_DNA"/>
</dbReference>
<comment type="caution">
    <text evidence="1">The sequence shown here is derived from an EMBL/GenBank/DDBJ whole genome shotgun (WGS) entry which is preliminary data.</text>
</comment>
<sequence length="940" mass="105861">MTENLPPSNDRTRTYPVVSDLTLAVTPDADTGEVTLRIFRNDEELYTESTKVTTLYSGNWWSEGNPERITKRVAEAASDVDVSTLRTGIRGTFFEVGVDRLATKEIPWTGGPRSQADGEFPIKECVPPEREAESIDVEQRRNEIQNKRYDEWQNGDRLEAWVDDPGIGKTTTAARAASEHNHPHVFYLPSHENAHEFTNDSAKPDGYHHLKGPSQPREDCCMDAKMNDEPCDTHGDPEDWPRMCPAFQRDENDPIRQHYEATAAEIGPRKAHRELALHSEHEHEWHGERCAWEEQFDDLEDEERIVTVQNYLAVPSVQSAGFAIVDDIQNLLEDDEKMVARELEYIVRTLDTLADESSMQAQYQALSHFAADVVGQLYEPDPDSLSDLKPPDIEVPNRLQDRIDDEQDALAETLAWLQHGYDEKVRSDISRGEWDGTPLGMNILFGACAEAGLTGESARRAIATSPGIDACPSCNRVEQFGKQEGKHQCDWCGWHEDEDTLTSSQSEIARATAWLDVPSPERDDDPALKYREIPRVSDLPTPSQTLILDATPSPELYAYLFGIDPDEVKLAGDTPAKLNAHITQVTDGQYHRSTIVRDDEAGERLRDRFQRIIKYRCDYHDRVLVVGHKKNEGYFDIPENAEWMHFYAGRGLNRQESDAVVVLGAPHANIDDLKRTAGLLAVGREDVRVGGVEQTSRRDEDGNPVSLPPVYRKLYYDDGTGVGRAIPTKSYTGLVGTLFRDTRESELVQLAHRVRPVTATKTKHLDLLTNVPTPLPIDTLATLTELSDPAIAQTDLTNRALRFMRYVLGVIHRGGPDGFDPDAVFESRDEEQVIGTVSAFHELSQSDRCDFDVTGDTIRNWLNELAEYGLVEKGEYKQREGRLYTATGSTLEKALLLLSNNWVSKVDAVRRLTEKMDEADGSLQWLEWADEVFELPEASL</sequence>
<proteinExistence type="predicted"/>
<keyword evidence="2" id="KW-1185">Reference proteome</keyword>
<organism evidence="1 2">
    <name type="scientific">Halosimplex aquaticum</name>
    <dbReference type="NCBI Taxonomy" id="3026162"/>
    <lineage>
        <taxon>Archaea</taxon>
        <taxon>Methanobacteriati</taxon>
        <taxon>Methanobacteriota</taxon>
        <taxon>Stenosarchaea group</taxon>
        <taxon>Halobacteria</taxon>
        <taxon>Halobacteriales</taxon>
        <taxon>Haloarculaceae</taxon>
        <taxon>Halosimplex</taxon>
    </lineage>
</organism>
<dbReference type="Proteomes" id="UP001596432">
    <property type="component" value="Unassembled WGS sequence"/>
</dbReference>
<accession>A0ABD5Y5A7</accession>